<dbReference type="Proteomes" id="UP001527882">
    <property type="component" value="Unassembled WGS sequence"/>
</dbReference>
<reference evidence="2 3" key="1">
    <citation type="submission" date="2022-12" db="EMBL/GenBank/DDBJ databases">
        <title>Draft genome sequence of Paenibacillus sp. dW9.</title>
        <authorList>
            <person name="Choi E.-W."/>
            <person name="Kim D.-U."/>
        </authorList>
    </citation>
    <scope>NUCLEOTIDE SEQUENCE [LARGE SCALE GENOMIC DNA]</scope>
    <source>
        <strain evidence="3">dW9</strain>
    </source>
</reference>
<evidence type="ECO:0000313" key="2">
    <source>
        <dbReference type="EMBL" id="MCZ8516327.1"/>
    </source>
</evidence>
<evidence type="ECO:0000256" key="1">
    <source>
        <dbReference type="SAM" id="Phobius"/>
    </source>
</evidence>
<accession>A0ABT4QHF1</accession>
<keyword evidence="3" id="KW-1185">Reference proteome</keyword>
<dbReference type="EMBL" id="JAQAGZ010000023">
    <property type="protein sequence ID" value="MCZ8516327.1"/>
    <property type="molecule type" value="Genomic_DNA"/>
</dbReference>
<keyword evidence="1" id="KW-0472">Membrane</keyword>
<dbReference type="RefSeq" id="WP_269884861.1">
    <property type="nucleotide sequence ID" value="NZ_JAQAGZ010000023.1"/>
</dbReference>
<comment type="caution">
    <text evidence="2">The sequence shown here is derived from an EMBL/GenBank/DDBJ whole genome shotgun (WGS) entry which is preliminary data.</text>
</comment>
<sequence>MSSIYFDILKILLGAVISIITTFVLLKAENQKQIITRRHEYALKELGEKLFSPLLTELSTYNNKIKLGRTYTLNITLISDCISKYQYLLFFTSDSVKKTIIDINEFCYSTSEISGDNITTQDALIINKLEELKDKLTDEYSKYRM</sequence>
<gene>
    <name evidence="2" type="ORF">O9H85_28835</name>
</gene>
<evidence type="ECO:0000313" key="3">
    <source>
        <dbReference type="Proteomes" id="UP001527882"/>
    </source>
</evidence>
<protein>
    <submittedName>
        <fullName evidence="2">Uncharacterized protein</fullName>
    </submittedName>
</protein>
<keyword evidence="1" id="KW-1133">Transmembrane helix</keyword>
<keyword evidence="1" id="KW-0812">Transmembrane</keyword>
<organism evidence="2 3">
    <name type="scientific">Paenibacillus gyeongsangnamensis</name>
    <dbReference type="NCBI Taxonomy" id="3388067"/>
    <lineage>
        <taxon>Bacteria</taxon>
        <taxon>Bacillati</taxon>
        <taxon>Bacillota</taxon>
        <taxon>Bacilli</taxon>
        <taxon>Bacillales</taxon>
        <taxon>Paenibacillaceae</taxon>
        <taxon>Paenibacillus</taxon>
    </lineage>
</organism>
<name>A0ABT4QHF1_9BACL</name>
<feature type="transmembrane region" description="Helical" evidence="1">
    <location>
        <begin position="6"/>
        <end position="28"/>
    </location>
</feature>
<proteinExistence type="predicted"/>